<feature type="transmembrane region" description="Helical" evidence="7">
    <location>
        <begin position="385"/>
        <end position="402"/>
    </location>
</feature>
<evidence type="ECO:0000256" key="4">
    <source>
        <dbReference type="ARBA" id="ARBA00022692"/>
    </source>
</evidence>
<evidence type="ECO:0000256" key="2">
    <source>
        <dbReference type="ARBA" id="ARBA00006772"/>
    </source>
</evidence>
<feature type="transmembrane region" description="Helical" evidence="7">
    <location>
        <begin position="39"/>
        <end position="63"/>
    </location>
</feature>
<dbReference type="PANTHER" id="PTHR10283:SF82">
    <property type="entry name" value="SOLUTE CARRIER FAMILY 13 MEMBER 2"/>
    <property type="match status" value="1"/>
</dbReference>
<dbReference type="PROSITE" id="PS01271">
    <property type="entry name" value="NA_SULFATE"/>
    <property type="match status" value="1"/>
</dbReference>
<dbReference type="AlphaFoldDB" id="A0A0S3Q2B7"/>
<feature type="non-terminal residue" evidence="8">
    <location>
        <position position="560"/>
    </location>
</feature>
<keyword evidence="3" id="KW-0813">Transport</keyword>
<evidence type="ECO:0000256" key="5">
    <source>
        <dbReference type="ARBA" id="ARBA00022989"/>
    </source>
</evidence>
<keyword evidence="4 7" id="KW-0812">Transmembrane</keyword>
<feature type="transmembrane region" description="Helical" evidence="7">
    <location>
        <begin position="75"/>
        <end position="96"/>
    </location>
</feature>
<dbReference type="EMBL" id="LC056015">
    <property type="protein sequence ID" value="BAT62467.1"/>
    <property type="molecule type" value="mRNA"/>
</dbReference>
<dbReference type="InterPro" id="IPR031312">
    <property type="entry name" value="Na/sul_symport_CS"/>
</dbReference>
<evidence type="ECO:0000256" key="1">
    <source>
        <dbReference type="ARBA" id="ARBA00004141"/>
    </source>
</evidence>
<accession>A0A0S3Q2B7</accession>
<proteinExistence type="evidence at transcript level"/>
<feature type="transmembrane region" description="Helical" evidence="7">
    <location>
        <begin position="452"/>
        <end position="475"/>
    </location>
</feature>
<feature type="transmembrane region" description="Helical" evidence="7">
    <location>
        <begin position="334"/>
        <end position="354"/>
    </location>
</feature>
<name>A0A0S3Q2B7_9ANNE</name>
<feature type="transmembrane region" description="Helical" evidence="7">
    <location>
        <begin position="273"/>
        <end position="295"/>
    </location>
</feature>
<dbReference type="GO" id="GO:0005886">
    <property type="term" value="C:plasma membrane"/>
    <property type="evidence" value="ECO:0007669"/>
    <property type="project" value="TreeGrafter"/>
</dbReference>
<feature type="transmembrane region" description="Helical" evidence="7">
    <location>
        <begin position="515"/>
        <end position="535"/>
    </location>
</feature>
<keyword evidence="6 7" id="KW-0472">Membrane</keyword>
<dbReference type="GO" id="GO:0015141">
    <property type="term" value="F:succinate transmembrane transporter activity"/>
    <property type="evidence" value="ECO:0007669"/>
    <property type="project" value="TreeGrafter"/>
</dbReference>
<dbReference type="GO" id="GO:0015137">
    <property type="term" value="F:citrate transmembrane transporter activity"/>
    <property type="evidence" value="ECO:0007669"/>
    <property type="project" value="TreeGrafter"/>
</dbReference>
<organism evidence="8">
    <name type="scientific">Osedax japonicus</name>
    <dbReference type="NCBI Taxonomy" id="385425"/>
    <lineage>
        <taxon>Eukaryota</taxon>
        <taxon>Metazoa</taxon>
        <taxon>Spiralia</taxon>
        <taxon>Lophotrochozoa</taxon>
        <taxon>Annelida</taxon>
        <taxon>Polychaeta</taxon>
        <taxon>Sedentaria</taxon>
        <taxon>Canalipalpata</taxon>
        <taxon>Sabellida</taxon>
        <taxon>Siboglinidae</taxon>
        <taxon>Osedax</taxon>
    </lineage>
</organism>
<comment type="similarity">
    <text evidence="2">Belongs to the SLC13A/DASS transporter (TC 2.A.47) family. NADC subfamily.</text>
</comment>
<dbReference type="Pfam" id="PF00939">
    <property type="entry name" value="Na_sulph_symp"/>
    <property type="match status" value="1"/>
</dbReference>
<keyword evidence="5 7" id="KW-1133">Transmembrane helix</keyword>
<dbReference type="PANTHER" id="PTHR10283">
    <property type="entry name" value="SOLUTE CARRIER FAMILY 13 MEMBER"/>
    <property type="match status" value="1"/>
</dbReference>
<gene>
    <name evidence="8" type="primary">Oja-slc13a-1</name>
</gene>
<feature type="transmembrane region" description="Helical" evidence="7">
    <location>
        <begin position="422"/>
        <end position="440"/>
    </location>
</feature>
<feature type="transmembrane region" description="Helical" evidence="7">
    <location>
        <begin position="7"/>
        <end position="27"/>
    </location>
</feature>
<feature type="transmembrane region" description="Helical" evidence="7">
    <location>
        <begin position="129"/>
        <end position="152"/>
    </location>
</feature>
<sequence length="560" mass="62065">MGFIGNYWRMVVFVVTPIAFLPLLFHYDTEPAKASYGLLVMAVFWMTEAIPLPITALMPMFIFPMLKMLSAKKIAVLYLKDTNMMIIGGLMMALSIENCNLHRRIALSVLKLVGAKKKWLMFGFMAPTWFLSMWMSNTATTAMMFPVAQAVLDQFEKSMKAMEYQEEPDTISDEYQKNGTSNKGYELTEMPEVVVDIKSSDDSSFTAETKNNAPRPVQGMTHADFCKALSLCIAYAANIGGTATLTGTGTNLVFKNQIDLEYQHHDMESPISYASWMVFAVPGSVICVLIAWIWLQIQFLGFRNVITCQEENTPQLNEDIKRVIRNEYKKLGPIRWAEVINGILFIIMALGWFFREPKFIPGWGDYFTTKDDDGKIHKFVRDSSMALIVCIFLFIIPSRRTLPEDKGPAPTLLTWKIVTTKMPWGVVILIGGGFALAEICKTSGLSELIGNQLLLVHNLPTWMIAGVVAALVAALTEFTSNVATSSILLPILASVSSSLGMNPLFLMLPGTIAASFAFMLPVATPPNAIVFSAGYLKVPDMAKAGFAMNLMCVLIVTLAT</sequence>
<evidence type="ECO:0000256" key="6">
    <source>
        <dbReference type="ARBA" id="ARBA00023136"/>
    </source>
</evidence>
<dbReference type="InterPro" id="IPR001898">
    <property type="entry name" value="SLC13A/DASS"/>
</dbReference>
<evidence type="ECO:0000256" key="7">
    <source>
        <dbReference type="SAM" id="Phobius"/>
    </source>
</evidence>
<evidence type="ECO:0000256" key="3">
    <source>
        <dbReference type="ARBA" id="ARBA00022448"/>
    </source>
</evidence>
<feature type="transmembrane region" description="Helical" evidence="7">
    <location>
        <begin position="487"/>
        <end position="508"/>
    </location>
</feature>
<comment type="subcellular location">
    <subcellularLocation>
        <location evidence="1">Membrane</location>
        <topology evidence="1">Multi-pass membrane protein</topology>
    </subcellularLocation>
</comment>
<reference evidence="8" key="1">
    <citation type="submission" date="2015-05" db="EMBL/GenBank/DDBJ databases">
        <title>Function and evolution of the root in the bone-eating worm Osedax japonicus.</title>
        <authorList>
            <person name="Miyamoto N."/>
            <person name="Yoshida M."/>
            <person name="Koga H."/>
            <person name="Fujiwara Y."/>
        </authorList>
    </citation>
    <scope>NUCLEOTIDE SEQUENCE</scope>
</reference>
<protein>
    <submittedName>
        <fullName evidence="8">Solute carrier family 13</fullName>
    </submittedName>
</protein>
<dbReference type="CDD" id="cd01115">
    <property type="entry name" value="SLC13_permease"/>
    <property type="match status" value="1"/>
</dbReference>
<evidence type="ECO:0000313" key="8">
    <source>
        <dbReference type="EMBL" id="BAT62467.1"/>
    </source>
</evidence>